<dbReference type="Pfam" id="PF04480">
    <property type="entry name" value="DUF559"/>
    <property type="match status" value="1"/>
</dbReference>
<keyword evidence="3" id="KW-1185">Reference proteome</keyword>
<reference evidence="2 3" key="1">
    <citation type="submission" date="2024-09" db="EMBL/GenBank/DDBJ databases">
        <authorList>
            <person name="Lee S.D."/>
        </authorList>
    </citation>
    <scope>NUCLEOTIDE SEQUENCE [LARGE SCALE GENOMIC DNA]</scope>
    <source>
        <strain evidence="2 3">N1-5</strain>
    </source>
</reference>
<evidence type="ECO:0000313" key="3">
    <source>
        <dbReference type="Proteomes" id="UP001592528"/>
    </source>
</evidence>
<proteinExistence type="predicted"/>
<gene>
    <name evidence="2" type="ORF">ACEZDJ_20970</name>
</gene>
<protein>
    <submittedName>
        <fullName evidence="2">DUF559 domain-containing protein</fullName>
    </submittedName>
</protein>
<comment type="caution">
    <text evidence="2">The sequence shown here is derived from an EMBL/GenBank/DDBJ whole genome shotgun (WGS) entry which is preliminary data.</text>
</comment>
<dbReference type="RefSeq" id="WP_157623505.1">
    <property type="nucleotide sequence ID" value="NZ_JBHEZZ010000011.1"/>
</dbReference>
<name>A0ABV6UQM4_9ACTN</name>
<feature type="domain" description="DUF559" evidence="1">
    <location>
        <begin position="234"/>
        <end position="301"/>
    </location>
</feature>
<evidence type="ECO:0000259" key="1">
    <source>
        <dbReference type="Pfam" id="PF04480"/>
    </source>
</evidence>
<dbReference type="Gene3D" id="3.40.960.10">
    <property type="entry name" value="VSR Endonuclease"/>
    <property type="match status" value="1"/>
</dbReference>
<dbReference type="EMBL" id="JBHEZZ010000011">
    <property type="protein sequence ID" value="MFC1403767.1"/>
    <property type="molecule type" value="Genomic_DNA"/>
</dbReference>
<accession>A0ABV6UQM4</accession>
<dbReference type="InterPro" id="IPR007569">
    <property type="entry name" value="DUF559"/>
</dbReference>
<sequence>MNEHELRQHALRLGGFLSVDRARNMGCSERQLRTLLRDYGWYHPEPGLLAPPGAPSAVPLLRLRAAQAAKPHLVASHRTAARLHGITVLQRPGEAARPIEVTDPRPERARTRVAGVLVHRLPLGPHDSTAVEGLRCTTILRTLTDLLRSEPRNTAVAALDSALNAGLCTEEDVRAHLAGASNRQATSTALRWVELADARSESPLETEARLLMYDADVHPRTQAEVATAAGVRRVDFIFDREGLAVEVDGAEHHWTPDGQRRDLRRFNDLATSSAVRAVLRFSWQAIFLRPHAFLDEIVNQLELLG</sequence>
<organism evidence="2 3">
    <name type="scientific">Streptacidiphilus cavernicola</name>
    <dbReference type="NCBI Taxonomy" id="3342716"/>
    <lineage>
        <taxon>Bacteria</taxon>
        <taxon>Bacillati</taxon>
        <taxon>Actinomycetota</taxon>
        <taxon>Actinomycetes</taxon>
        <taxon>Kitasatosporales</taxon>
        <taxon>Streptomycetaceae</taxon>
        <taxon>Streptacidiphilus</taxon>
    </lineage>
</organism>
<dbReference type="Proteomes" id="UP001592528">
    <property type="component" value="Unassembled WGS sequence"/>
</dbReference>
<evidence type="ECO:0000313" key="2">
    <source>
        <dbReference type="EMBL" id="MFC1403767.1"/>
    </source>
</evidence>